<evidence type="ECO:0000256" key="1">
    <source>
        <dbReference type="SAM" id="SignalP"/>
    </source>
</evidence>
<dbReference type="PANTHER" id="PTHR48054">
    <property type="entry name" value="RECEPTOR KINASE-LIKE PROTEIN XA21"/>
    <property type="match status" value="1"/>
</dbReference>
<name>A0AAU9NSC5_9ASTR</name>
<gene>
    <name evidence="2" type="ORF">LVIROSA_LOCUS26830</name>
</gene>
<dbReference type="InterPro" id="IPR052592">
    <property type="entry name" value="LRR-RLK"/>
</dbReference>
<organism evidence="2 3">
    <name type="scientific">Lactuca virosa</name>
    <dbReference type="NCBI Taxonomy" id="75947"/>
    <lineage>
        <taxon>Eukaryota</taxon>
        <taxon>Viridiplantae</taxon>
        <taxon>Streptophyta</taxon>
        <taxon>Embryophyta</taxon>
        <taxon>Tracheophyta</taxon>
        <taxon>Spermatophyta</taxon>
        <taxon>Magnoliopsida</taxon>
        <taxon>eudicotyledons</taxon>
        <taxon>Gunneridae</taxon>
        <taxon>Pentapetalae</taxon>
        <taxon>asterids</taxon>
        <taxon>campanulids</taxon>
        <taxon>Asterales</taxon>
        <taxon>Asteraceae</taxon>
        <taxon>Cichorioideae</taxon>
        <taxon>Cichorieae</taxon>
        <taxon>Lactucinae</taxon>
        <taxon>Lactuca</taxon>
    </lineage>
</organism>
<dbReference type="PANTHER" id="PTHR48054:SF47">
    <property type="entry name" value="OS06G0179800 PROTEIN"/>
    <property type="match status" value="1"/>
</dbReference>
<feature type="chain" id="PRO_5043628061" description="Leucine-rich repeat-containing N-terminal plant-type domain-containing protein" evidence="1">
    <location>
        <begin position="19"/>
        <end position="272"/>
    </location>
</feature>
<feature type="signal peptide" evidence="1">
    <location>
        <begin position="1"/>
        <end position="18"/>
    </location>
</feature>
<sequence length="272" mass="30494">MLSSSLSLFFSLRRTVLAIPLIHHSFCLSECVQSIGRKGIPSPPSRRRLWVTNYTQNPNFSITKSFIVLKGLPESMFLGLSEHELEEKNTQLEAESLANLSIWCPSTLLDSLYLVQSLTDSVFNFERFKFLTLDSVKYLVQFLRLSGTYLIFMNYIYQVTLTGTIPSTLGQLLNHSVLDLSRNSLTGLIPSSFGSLSNLSSLDMSLNYLSGIIPEAFSILPNLSTVTTPPRLFVVANFLVFSLKFISKIVNFTWKNAKSVTFFNYVGIVAIS</sequence>
<accession>A0AAU9NSC5</accession>
<evidence type="ECO:0008006" key="4">
    <source>
        <dbReference type="Google" id="ProtNLM"/>
    </source>
</evidence>
<dbReference type="InterPro" id="IPR032675">
    <property type="entry name" value="LRR_dom_sf"/>
</dbReference>
<comment type="caution">
    <text evidence="2">The sequence shown here is derived from an EMBL/GenBank/DDBJ whole genome shotgun (WGS) entry which is preliminary data.</text>
</comment>
<dbReference type="AlphaFoldDB" id="A0AAU9NSC5"/>
<keyword evidence="3" id="KW-1185">Reference proteome</keyword>
<evidence type="ECO:0000313" key="2">
    <source>
        <dbReference type="EMBL" id="CAH1440713.1"/>
    </source>
</evidence>
<reference evidence="2 3" key="1">
    <citation type="submission" date="2022-01" db="EMBL/GenBank/DDBJ databases">
        <authorList>
            <person name="Xiong W."/>
            <person name="Schranz E."/>
        </authorList>
    </citation>
    <scope>NUCLEOTIDE SEQUENCE [LARGE SCALE GENOMIC DNA]</scope>
</reference>
<dbReference type="Pfam" id="PF13855">
    <property type="entry name" value="LRR_8"/>
    <property type="match status" value="1"/>
</dbReference>
<dbReference type="Gene3D" id="3.80.10.10">
    <property type="entry name" value="Ribonuclease Inhibitor"/>
    <property type="match status" value="1"/>
</dbReference>
<protein>
    <recommendedName>
        <fullName evidence="4">Leucine-rich repeat-containing N-terminal plant-type domain-containing protein</fullName>
    </recommendedName>
</protein>
<dbReference type="InterPro" id="IPR001611">
    <property type="entry name" value="Leu-rich_rpt"/>
</dbReference>
<dbReference type="Proteomes" id="UP001157418">
    <property type="component" value="Unassembled WGS sequence"/>
</dbReference>
<keyword evidence="1" id="KW-0732">Signal</keyword>
<dbReference type="SUPFAM" id="SSF52058">
    <property type="entry name" value="L domain-like"/>
    <property type="match status" value="1"/>
</dbReference>
<proteinExistence type="predicted"/>
<evidence type="ECO:0000313" key="3">
    <source>
        <dbReference type="Proteomes" id="UP001157418"/>
    </source>
</evidence>
<dbReference type="EMBL" id="CAKMRJ010005412">
    <property type="protein sequence ID" value="CAH1440713.1"/>
    <property type="molecule type" value="Genomic_DNA"/>
</dbReference>